<dbReference type="Proteomes" id="UP000803844">
    <property type="component" value="Unassembled WGS sequence"/>
</dbReference>
<accession>A0A9P4Y7W9</accession>
<dbReference type="EMBL" id="MU032346">
    <property type="protein sequence ID" value="KAF3768059.1"/>
    <property type="molecule type" value="Genomic_DNA"/>
</dbReference>
<evidence type="ECO:0000313" key="2">
    <source>
        <dbReference type="EMBL" id="KAF3768059.1"/>
    </source>
</evidence>
<proteinExistence type="predicted"/>
<organism evidence="2 3">
    <name type="scientific">Cryphonectria parasitica (strain ATCC 38755 / EP155)</name>
    <dbReference type="NCBI Taxonomy" id="660469"/>
    <lineage>
        <taxon>Eukaryota</taxon>
        <taxon>Fungi</taxon>
        <taxon>Dikarya</taxon>
        <taxon>Ascomycota</taxon>
        <taxon>Pezizomycotina</taxon>
        <taxon>Sordariomycetes</taxon>
        <taxon>Sordariomycetidae</taxon>
        <taxon>Diaporthales</taxon>
        <taxon>Cryphonectriaceae</taxon>
        <taxon>Cryphonectria-Endothia species complex</taxon>
        <taxon>Cryphonectria</taxon>
    </lineage>
</organism>
<evidence type="ECO:0000313" key="3">
    <source>
        <dbReference type="Proteomes" id="UP000803844"/>
    </source>
</evidence>
<dbReference type="AlphaFoldDB" id="A0A9P4Y7W9"/>
<dbReference type="GeneID" id="63837522"/>
<dbReference type="RefSeq" id="XP_040779020.1">
    <property type="nucleotide sequence ID" value="XM_040920393.1"/>
</dbReference>
<evidence type="ECO:0000256" key="1">
    <source>
        <dbReference type="SAM" id="MobiDB-lite"/>
    </source>
</evidence>
<sequence>MDAWEGNNRGINRRVPSAKDDYEPLDGTEACKGHEVVPEHSEGERLARGPHHVECKAWPKSSKPHNGDVSTWSACVTLVQMQVPLVYTRTSCKGVIRVGRRNERAHDRACEHMMNIVARREPWLPPNQSASERIGRVSMAVGKPYSFVILWPPIPPEKPSLQERDCRTKQRVMQSHDLSYHPSA</sequence>
<comment type="caution">
    <text evidence="2">The sequence shown here is derived from an EMBL/GenBank/DDBJ whole genome shotgun (WGS) entry which is preliminary data.</text>
</comment>
<name>A0A9P4Y7W9_CRYP1</name>
<gene>
    <name evidence="2" type="ORF">M406DRAFT_329100</name>
</gene>
<protein>
    <submittedName>
        <fullName evidence="2">Uncharacterized protein</fullName>
    </submittedName>
</protein>
<reference evidence="2" key="1">
    <citation type="journal article" date="2020" name="Phytopathology">
        <title>Genome sequence of the chestnut blight fungus Cryphonectria parasitica EP155: A fundamental resource for an archetypical invasive plant pathogen.</title>
        <authorList>
            <person name="Crouch J.A."/>
            <person name="Dawe A."/>
            <person name="Aerts A."/>
            <person name="Barry K."/>
            <person name="Churchill A.C.L."/>
            <person name="Grimwood J."/>
            <person name="Hillman B."/>
            <person name="Milgroom M.G."/>
            <person name="Pangilinan J."/>
            <person name="Smith M."/>
            <person name="Salamov A."/>
            <person name="Schmutz J."/>
            <person name="Yadav J."/>
            <person name="Grigoriev I.V."/>
            <person name="Nuss D."/>
        </authorList>
    </citation>
    <scope>NUCLEOTIDE SEQUENCE</scope>
    <source>
        <strain evidence="2">EP155</strain>
    </source>
</reference>
<feature type="region of interest" description="Disordered" evidence="1">
    <location>
        <begin position="156"/>
        <end position="184"/>
    </location>
</feature>
<feature type="region of interest" description="Disordered" evidence="1">
    <location>
        <begin position="1"/>
        <end position="25"/>
    </location>
</feature>
<keyword evidence="3" id="KW-1185">Reference proteome</keyword>